<dbReference type="EMBL" id="CASHTH010002091">
    <property type="protein sequence ID" value="CAI8024737.1"/>
    <property type="molecule type" value="Genomic_DNA"/>
</dbReference>
<gene>
    <name evidence="1" type="ORF">GBAR_LOCUS14348</name>
</gene>
<feature type="non-terminal residue" evidence="1">
    <location>
        <position position="1"/>
    </location>
</feature>
<evidence type="ECO:0000313" key="2">
    <source>
        <dbReference type="Proteomes" id="UP001174909"/>
    </source>
</evidence>
<accession>A0AA35S9I8</accession>
<dbReference type="AlphaFoldDB" id="A0AA35S9I8"/>
<keyword evidence="2" id="KW-1185">Reference proteome</keyword>
<organism evidence="1 2">
    <name type="scientific">Geodia barretti</name>
    <name type="common">Barrett's horny sponge</name>
    <dbReference type="NCBI Taxonomy" id="519541"/>
    <lineage>
        <taxon>Eukaryota</taxon>
        <taxon>Metazoa</taxon>
        <taxon>Porifera</taxon>
        <taxon>Demospongiae</taxon>
        <taxon>Heteroscleromorpha</taxon>
        <taxon>Tetractinellida</taxon>
        <taxon>Astrophorina</taxon>
        <taxon>Geodiidae</taxon>
        <taxon>Geodia</taxon>
    </lineage>
</organism>
<name>A0AA35S9I8_GEOBA</name>
<reference evidence="1" key="1">
    <citation type="submission" date="2023-03" db="EMBL/GenBank/DDBJ databases">
        <authorList>
            <person name="Steffen K."/>
            <person name="Cardenas P."/>
        </authorList>
    </citation>
    <scope>NUCLEOTIDE SEQUENCE</scope>
</reference>
<feature type="non-terminal residue" evidence="1">
    <location>
        <position position="112"/>
    </location>
</feature>
<sequence>WWSCVYSSEPGPEDCGTTVNLTSVNNTIIYVNASLDTVCFECDYTQVLGLTNEAVFRVNDTNVTSNSTLGRVVKKYTHSHSDTLVVNDSSSVFNTFSDTNIQCCEVFTNGSW</sequence>
<proteinExistence type="predicted"/>
<protein>
    <recommendedName>
        <fullName evidence="3">Glycoprotein</fullName>
    </recommendedName>
</protein>
<comment type="caution">
    <text evidence="1">The sequence shown here is derived from an EMBL/GenBank/DDBJ whole genome shotgun (WGS) entry which is preliminary data.</text>
</comment>
<evidence type="ECO:0000313" key="1">
    <source>
        <dbReference type="EMBL" id="CAI8024737.1"/>
    </source>
</evidence>
<dbReference type="Proteomes" id="UP001174909">
    <property type="component" value="Unassembled WGS sequence"/>
</dbReference>
<evidence type="ECO:0008006" key="3">
    <source>
        <dbReference type="Google" id="ProtNLM"/>
    </source>
</evidence>